<evidence type="ECO:0000259" key="6">
    <source>
        <dbReference type="PROSITE" id="PS51077"/>
    </source>
</evidence>
<dbReference type="PROSITE" id="PS51078">
    <property type="entry name" value="ICLR_ED"/>
    <property type="match status" value="1"/>
</dbReference>
<comment type="caution">
    <text evidence="8">The sequence shown here is derived from an EMBL/GenBank/DDBJ whole genome shotgun (WGS) entry which is preliminary data.</text>
</comment>
<dbReference type="Gene3D" id="3.30.450.40">
    <property type="match status" value="1"/>
</dbReference>
<sequence>MNASTKEKTAPAAVKSADRTVMLLEVLAASPHAMTLTELQQALDVPKSSLYMLLQTLVARGWLSCDLRLGTYGIGVRALLVGTSYLDQDPVVQAAAQVISELRVRINETVHLARLDGGDVVYLASRESQHHLRVISRVGRRVPAYATSLGKALLAARSDAEVDALLPAKFVALTENTVRDRRALHRQLAEVRARGYAFEREENTPGLCCFAVALPHGLLAQDAISCSVPLARLDPEHERQVLDGLFDAARAIGAGARRGV</sequence>
<dbReference type="FunFam" id="1.10.10.10:FF:000056">
    <property type="entry name" value="IclR family transcriptional regulator"/>
    <property type="match status" value="1"/>
</dbReference>
<dbReference type="GO" id="GO:0003700">
    <property type="term" value="F:DNA-binding transcription factor activity"/>
    <property type="evidence" value="ECO:0007669"/>
    <property type="project" value="TreeGrafter"/>
</dbReference>
<dbReference type="InterPro" id="IPR036390">
    <property type="entry name" value="WH_DNA-bd_sf"/>
</dbReference>
<dbReference type="AlphaFoldDB" id="A0A3N2RIB3"/>
<dbReference type="Pfam" id="PF01614">
    <property type="entry name" value="IclR_C"/>
    <property type="match status" value="1"/>
</dbReference>
<evidence type="ECO:0000256" key="5">
    <source>
        <dbReference type="ARBA" id="ARBA00042627"/>
    </source>
</evidence>
<dbReference type="InterPro" id="IPR029016">
    <property type="entry name" value="GAF-like_dom_sf"/>
</dbReference>
<dbReference type="PANTHER" id="PTHR30136:SF24">
    <property type="entry name" value="HTH-TYPE TRANSCRIPTIONAL REPRESSOR ALLR"/>
    <property type="match status" value="1"/>
</dbReference>
<evidence type="ECO:0000313" key="9">
    <source>
        <dbReference type="Proteomes" id="UP000275910"/>
    </source>
</evidence>
<dbReference type="PANTHER" id="PTHR30136">
    <property type="entry name" value="HELIX-TURN-HELIX TRANSCRIPTIONAL REGULATOR, ICLR FAMILY"/>
    <property type="match status" value="1"/>
</dbReference>
<evidence type="ECO:0000313" key="8">
    <source>
        <dbReference type="EMBL" id="ROU07086.1"/>
    </source>
</evidence>
<dbReference type="SUPFAM" id="SSF55781">
    <property type="entry name" value="GAF domain-like"/>
    <property type="match status" value="1"/>
</dbReference>
<dbReference type="EMBL" id="RCTY01000024">
    <property type="protein sequence ID" value="ROU07086.1"/>
    <property type="molecule type" value="Genomic_DNA"/>
</dbReference>
<name>A0A3N2RIB3_LYSEN</name>
<keyword evidence="2" id="KW-0238">DNA-binding</keyword>
<dbReference type="SMART" id="SM00346">
    <property type="entry name" value="HTH_ICLR"/>
    <property type="match status" value="1"/>
</dbReference>
<evidence type="ECO:0000256" key="4">
    <source>
        <dbReference type="ARBA" id="ARBA00040379"/>
    </source>
</evidence>
<reference evidence="8 9" key="1">
    <citation type="submission" date="2018-10" db="EMBL/GenBank/DDBJ databases">
        <title>The genome of Lysobacter enzymogenes OH11.</title>
        <authorList>
            <person name="Liu F."/>
            <person name="Zhao Y."/>
            <person name="Qian G."/>
            <person name="Chen Y."/>
            <person name="Xu H."/>
        </authorList>
    </citation>
    <scope>NUCLEOTIDE SEQUENCE [LARGE SCALE GENOMIC DNA]</scope>
    <source>
        <strain evidence="8 9">OH11</strain>
    </source>
</reference>
<accession>A0A3N2RIB3</accession>
<keyword evidence="3" id="KW-0804">Transcription</keyword>
<dbReference type="InterPro" id="IPR036388">
    <property type="entry name" value="WH-like_DNA-bd_sf"/>
</dbReference>
<evidence type="ECO:0000256" key="1">
    <source>
        <dbReference type="ARBA" id="ARBA00023015"/>
    </source>
</evidence>
<organism evidence="8 9">
    <name type="scientific">Lysobacter enzymogenes</name>
    <dbReference type="NCBI Taxonomy" id="69"/>
    <lineage>
        <taxon>Bacteria</taxon>
        <taxon>Pseudomonadati</taxon>
        <taxon>Pseudomonadota</taxon>
        <taxon>Gammaproteobacteria</taxon>
        <taxon>Lysobacterales</taxon>
        <taxon>Lysobacteraceae</taxon>
        <taxon>Lysobacter</taxon>
    </lineage>
</organism>
<dbReference type="InterPro" id="IPR050707">
    <property type="entry name" value="HTH_MetabolicPath_Reg"/>
</dbReference>
<dbReference type="InterPro" id="IPR005471">
    <property type="entry name" value="Tscrpt_reg_IclR_N"/>
</dbReference>
<dbReference type="RefSeq" id="WP_123647504.1">
    <property type="nucleotide sequence ID" value="NZ_RCTY01000024.1"/>
</dbReference>
<dbReference type="Pfam" id="PF09339">
    <property type="entry name" value="HTH_IclR"/>
    <property type="match status" value="1"/>
</dbReference>
<feature type="domain" description="HTH iclR-type" evidence="6">
    <location>
        <begin position="14"/>
        <end position="76"/>
    </location>
</feature>
<evidence type="ECO:0000259" key="7">
    <source>
        <dbReference type="PROSITE" id="PS51078"/>
    </source>
</evidence>
<dbReference type="GO" id="GO:0003677">
    <property type="term" value="F:DNA binding"/>
    <property type="evidence" value="ECO:0007669"/>
    <property type="project" value="UniProtKB-KW"/>
</dbReference>
<dbReference type="Gene3D" id="1.10.10.10">
    <property type="entry name" value="Winged helix-like DNA-binding domain superfamily/Winged helix DNA-binding domain"/>
    <property type="match status" value="1"/>
</dbReference>
<dbReference type="SUPFAM" id="SSF46785">
    <property type="entry name" value="Winged helix' DNA-binding domain"/>
    <property type="match status" value="1"/>
</dbReference>
<dbReference type="PROSITE" id="PS51077">
    <property type="entry name" value="HTH_ICLR"/>
    <property type="match status" value="1"/>
</dbReference>
<dbReference type="GO" id="GO:0045892">
    <property type="term" value="P:negative regulation of DNA-templated transcription"/>
    <property type="evidence" value="ECO:0007669"/>
    <property type="project" value="TreeGrafter"/>
</dbReference>
<gene>
    <name evidence="8" type="ORF">D9T17_11330</name>
</gene>
<dbReference type="Proteomes" id="UP000275910">
    <property type="component" value="Unassembled WGS sequence"/>
</dbReference>
<keyword evidence="1" id="KW-0805">Transcription regulation</keyword>
<evidence type="ECO:0000256" key="2">
    <source>
        <dbReference type="ARBA" id="ARBA00023125"/>
    </source>
</evidence>
<dbReference type="InterPro" id="IPR014757">
    <property type="entry name" value="Tscrpt_reg_IclR_C"/>
</dbReference>
<protein>
    <recommendedName>
        <fullName evidence="4">HTH-type transcriptional repressor AllR</fullName>
    </recommendedName>
    <alternativeName>
        <fullName evidence="5">Negative regulator of allantoin and glyoxylate utilization operons</fullName>
    </alternativeName>
</protein>
<proteinExistence type="predicted"/>
<feature type="domain" description="IclR-ED" evidence="7">
    <location>
        <begin position="77"/>
        <end position="258"/>
    </location>
</feature>
<evidence type="ECO:0000256" key="3">
    <source>
        <dbReference type="ARBA" id="ARBA00023163"/>
    </source>
</evidence>